<protein>
    <recommendedName>
        <fullName evidence="1">Calcineurin-like phosphoesterase domain-containing protein</fullName>
    </recommendedName>
</protein>
<dbReference type="eggNOG" id="COG1409">
    <property type="taxonomic scope" value="Bacteria"/>
</dbReference>
<organism evidence="2 3">
    <name type="scientific">Galbibacter marinus</name>
    <dbReference type="NCBI Taxonomy" id="555500"/>
    <lineage>
        <taxon>Bacteria</taxon>
        <taxon>Pseudomonadati</taxon>
        <taxon>Bacteroidota</taxon>
        <taxon>Flavobacteriia</taxon>
        <taxon>Flavobacteriales</taxon>
        <taxon>Flavobacteriaceae</taxon>
        <taxon>Galbibacter</taxon>
    </lineage>
</organism>
<dbReference type="AlphaFoldDB" id="K2PYC5"/>
<dbReference type="SUPFAM" id="SSF56300">
    <property type="entry name" value="Metallo-dependent phosphatases"/>
    <property type="match status" value="1"/>
</dbReference>
<dbReference type="PANTHER" id="PTHR43143">
    <property type="entry name" value="METALLOPHOSPHOESTERASE, CALCINEURIN SUPERFAMILY"/>
    <property type="match status" value="1"/>
</dbReference>
<dbReference type="PROSITE" id="PS51257">
    <property type="entry name" value="PROKAR_LIPOPROTEIN"/>
    <property type="match status" value="1"/>
</dbReference>
<evidence type="ECO:0000313" key="2">
    <source>
        <dbReference type="EMBL" id="EKF56449.1"/>
    </source>
</evidence>
<reference evidence="2 3" key="1">
    <citation type="journal article" date="2012" name="J. Bacteriol.">
        <title>Genome Sequence of Galbibacter marinum Type Strain ck-I2-15.</title>
        <authorList>
            <person name="Lai Q."/>
            <person name="Li C."/>
            <person name="Shao Z."/>
        </authorList>
    </citation>
    <scope>NUCLEOTIDE SEQUENCE [LARGE SCALE GENOMIC DNA]</scope>
    <source>
        <strain evidence="3">ck-I2-15</strain>
    </source>
</reference>
<dbReference type="InterPro" id="IPR004843">
    <property type="entry name" value="Calcineurin-like_PHP"/>
</dbReference>
<dbReference type="Gene3D" id="3.60.21.10">
    <property type="match status" value="1"/>
</dbReference>
<dbReference type="GO" id="GO:0016787">
    <property type="term" value="F:hydrolase activity"/>
    <property type="evidence" value="ECO:0007669"/>
    <property type="project" value="InterPro"/>
</dbReference>
<sequence length="326" mass="37007">MIISRSVMYIGVLVLVLGCKLQKKSFEFVVLPDTQSYMESYPDIYIRQMEWIADHQKRFSFVIHLGDITQNNSENEWKLAKEGFNRIESKVPYTFSIGNHDMGSGPGKFADQRNTKLANAHFDIQALKNNDHVIASFPKATVDNLCSKFEIAGYTWLVFSLEFGPRNKTIDWVDQIIEKHPEAKVIINTHAYMFDDNTLHGGDHWWQPQAYGIGKDTGADAVNNGRQLWDKLVSRHPNILMVFSGHVLKSGVGRLVSTGDHSNEVYQMLSNYQKGVEGSQSGGNGFLRIVKVDVEKGEISVSTYSPWLDAYKEDADHDFSFENVKF</sequence>
<accession>K2PYC5</accession>
<keyword evidence="3" id="KW-1185">Reference proteome</keyword>
<comment type="caution">
    <text evidence="2">The sequence shown here is derived from an EMBL/GenBank/DDBJ whole genome shotgun (WGS) entry which is preliminary data.</text>
</comment>
<dbReference type="OrthoDB" id="9772095at2"/>
<dbReference type="InterPro" id="IPR029052">
    <property type="entry name" value="Metallo-depent_PP-like"/>
</dbReference>
<dbReference type="RefSeq" id="WP_008990468.1">
    <property type="nucleotide sequence ID" value="NZ_AMSG01000002.1"/>
</dbReference>
<evidence type="ECO:0000313" key="3">
    <source>
        <dbReference type="Proteomes" id="UP000007364"/>
    </source>
</evidence>
<name>K2PYC5_9FLAO</name>
<dbReference type="EMBL" id="AMSG01000002">
    <property type="protein sequence ID" value="EKF56449.1"/>
    <property type="molecule type" value="Genomic_DNA"/>
</dbReference>
<evidence type="ECO:0000259" key="1">
    <source>
        <dbReference type="Pfam" id="PF00149"/>
    </source>
</evidence>
<dbReference type="Pfam" id="PF00149">
    <property type="entry name" value="Metallophos"/>
    <property type="match status" value="1"/>
</dbReference>
<feature type="domain" description="Calcineurin-like phosphoesterase" evidence="1">
    <location>
        <begin position="29"/>
        <end position="247"/>
    </location>
</feature>
<dbReference type="STRING" id="555500.I215_02963"/>
<gene>
    <name evidence="2" type="ORF">I215_02963</name>
</gene>
<dbReference type="InterPro" id="IPR051918">
    <property type="entry name" value="STPP_CPPED1"/>
</dbReference>
<dbReference type="PANTHER" id="PTHR43143:SF5">
    <property type="entry name" value="SECRETED PROTEIN"/>
    <property type="match status" value="1"/>
</dbReference>
<dbReference type="Proteomes" id="UP000007364">
    <property type="component" value="Unassembled WGS sequence"/>
</dbReference>
<proteinExistence type="predicted"/>